<dbReference type="SUPFAM" id="SSF56176">
    <property type="entry name" value="FAD-binding/transporter-associated domain-like"/>
    <property type="match status" value="1"/>
</dbReference>
<dbReference type="InterPro" id="IPR016166">
    <property type="entry name" value="FAD-bd_PCMH"/>
</dbReference>
<dbReference type="KEGG" id="pdio:PDMSB3_0229"/>
<dbReference type="InterPro" id="IPR016167">
    <property type="entry name" value="FAD-bd_PCMH_sub1"/>
</dbReference>
<name>A0A5Q4YSE8_9BURK</name>
<dbReference type="Proteomes" id="UP000325811">
    <property type="component" value="Chromosome I"/>
</dbReference>
<evidence type="ECO:0000256" key="3">
    <source>
        <dbReference type="ARBA" id="ARBA00023002"/>
    </source>
</evidence>
<evidence type="ECO:0000313" key="5">
    <source>
        <dbReference type="EMBL" id="VVD26691.1"/>
    </source>
</evidence>
<keyword evidence="1" id="KW-0285">Flavoprotein</keyword>
<keyword evidence="3" id="KW-0560">Oxidoreductase</keyword>
<dbReference type="Gene3D" id="3.30.465.10">
    <property type="match status" value="1"/>
</dbReference>
<dbReference type="GO" id="GO:0071949">
    <property type="term" value="F:FAD binding"/>
    <property type="evidence" value="ECO:0007669"/>
    <property type="project" value="InterPro"/>
</dbReference>
<dbReference type="PANTHER" id="PTHR42659:SF2">
    <property type="entry name" value="XANTHINE DEHYDROGENASE SUBUNIT C-RELATED"/>
    <property type="match status" value="1"/>
</dbReference>
<dbReference type="InterPro" id="IPR051312">
    <property type="entry name" value="Diverse_Substr_Oxidored"/>
</dbReference>
<dbReference type="Gene3D" id="3.30.43.10">
    <property type="entry name" value="Uridine Diphospho-n-acetylenolpyruvylglucosamine Reductase, domain 2"/>
    <property type="match status" value="1"/>
</dbReference>
<keyword evidence="2" id="KW-0274">FAD</keyword>
<dbReference type="InterPro" id="IPR005107">
    <property type="entry name" value="CO_DH_flav_C"/>
</dbReference>
<dbReference type="Pfam" id="PF03450">
    <property type="entry name" value="CO_deh_flav_C"/>
    <property type="match status" value="1"/>
</dbReference>
<evidence type="ECO:0000256" key="2">
    <source>
        <dbReference type="ARBA" id="ARBA00022827"/>
    </source>
</evidence>
<reference evidence="5 6" key="1">
    <citation type="submission" date="2019-08" db="EMBL/GenBank/DDBJ databases">
        <authorList>
            <person name="Herpell B J."/>
        </authorList>
    </citation>
    <scope>NUCLEOTIDE SEQUENCE [LARGE SCALE GENOMIC DNA]</scope>
    <source>
        <strain evidence="6">Msb3</strain>
    </source>
</reference>
<dbReference type="AlphaFoldDB" id="A0A5Q4YSE8"/>
<dbReference type="FunFam" id="3.30.465.10:FF:000017">
    <property type="entry name" value="Xanthine dehydrogenase, FAD binding subunit"/>
    <property type="match status" value="1"/>
</dbReference>
<dbReference type="PANTHER" id="PTHR42659">
    <property type="entry name" value="XANTHINE DEHYDROGENASE SUBUNIT C-RELATED"/>
    <property type="match status" value="1"/>
</dbReference>
<feature type="domain" description="FAD-binding PCMH-type" evidence="4">
    <location>
        <begin position="1"/>
        <end position="177"/>
    </location>
</feature>
<sequence length="301" mass="32663">MKAPAFRYARPATLDETFALLAEHRDDARLIAGGQTLLATLNMRLSEPHILVDLRDVRGLRGISLQRDHVRIGALTRHSEIEDSALIARHLPLLALAAPHVAHRAIRNRGTIGGSLAYADPAAEWPACALALGARFVLRSARGERRVDAADFFVDLYTTALQSAEILTACEFPLTLASTRVYFDELVRRHGDYAIVGVAAYAEIDGNMLVRPRFAFMGASTVPVLARDTAAALDGVRVDTPSNLRAALDAASAALDRELEPIADLYNSAETKRHLARVLLKRALTALAQPAQPGVQNERVA</sequence>
<organism evidence="5 6">
    <name type="scientific">Paraburkholderia dioscoreae</name>
    <dbReference type="NCBI Taxonomy" id="2604047"/>
    <lineage>
        <taxon>Bacteria</taxon>
        <taxon>Pseudomonadati</taxon>
        <taxon>Pseudomonadota</taxon>
        <taxon>Betaproteobacteria</taxon>
        <taxon>Burkholderiales</taxon>
        <taxon>Burkholderiaceae</taxon>
        <taxon>Paraburkholderia</taxon>
    </lineage>
</organism>
<gene>
    <name evidence="5" type="ORF">PDMSB3_0229</name>
</gene>
<evidence type="ECO:0000259" key="4">
    <source>
        <dbReference type="PROSITE" id="PS51387"/>
    </source>
</evidence>
<dbReference type="InterPro" id="IPR036318">
    <property type="entry name" value="FAD-bd_PCMH-like_sf"/>
</dbReference>
<dbReference type="GO" id="GO:0016491">
    <property type="term" value="F:oxidoreductase activity"/>
    <property type="evidence" value="ECO:0007669"/>
    <property type="project" value="UniProtKB-KW"/>
</dbReference>
<dbReference type="SMART" id="SM01092">
    <property type="entry name" value="CO_deh_flav_C"/>
    <property type="match status" value="1"/>
</dbReference>
<dbReference type="InterPro" id="IPR016169">
    <property type="entry name" value="FAD-bd_PCMH_sub2"/>
</dbReference>
<dbReference type="Pfam" id="PF00941">
    <property type="entry name" value="FAD_binding_5"/>
    <property type="match status" value="1"/>
</dbReference>
<dbReference type="Gene3D" id="3.30.390.50">
    <property type="entry name" value="CO dehydrogenase flavoprotein, C-terminal domain"/>
    <property type="match status" value="1"/>
</dbReference>
<dbReference type="SUPFAM" id="SSF55447">
    <property type="entry name" value="CO dehydrogenase flavoprotein C-terminal domain-like"/>
    <property type="match status" value="1"/>
</dbReference>
<evidence type="ECO:0000256" key="1">
    <source>
        <dbReference type="ARBA" id="ARBA00022630"/>
    </source>
</evidence>
<dbReference type="PROSITE" id="PS51387">
    <property type="entry name" value="FAD_PCMH"/>
    <property type="match status" value="1"/>
</dbReference>
<dbReference type="EMBL" id="LR699553">
    <property type="protein sequence ID" value="VVD26691.1"/>
    <property type="molecule type" value="Genomic_DNA"/>
</dbReference>
<protein>
    <submittedName>
        <fullName evidence="5">Aerobic-type carbon monoxide dehydrogenase, middle subunit CoxM/CutM-like protein</fullName>
    </submittedName>
</protein>
<proteinExistence type="predicted"/>
<keyword evidence="6" id="KW-1185">Reference proteome</keyword>
<accession>A0A5Q4YSE8</accession>
<dbReference type="RefSeq" id="WP_007179602.1">
    <property type="nucleotide sequence ID" value="NZ_LR699553.1"/>
</dbReference>
<evidence type="ECO:0000313" key="6">
    <source>
        <dbReference type="Proteomes" id="UP000325811"/>
    </source>
</evidence>
<dbReference type="InterPro" id="IPR036683">
    <property type="entry name" value="CO_DH_flav_C_dom_sf"/>
</dbReference>
<dbReference type="InterPro" id="IPR002346">
    <property type="entry name" value="Mopterin_DH_FAD-bd"/>
</dbReference>